<name>A0A4C1TI15_EUMVA</name>
<gene>
    <name evidence="1" type="ORF">EVAR_102800_1</name>
</gene>
<keyword evidence="2" id="KW-1185">Reference proteome</keyword>
<sequence length="81" mass="8973">MFAGKRSPAVGWSTALCSNRKVSGRNPDRDKQDDRTNFNFDHLFCVPGSAPNIVTAFVIQRPLAATRPHWAGQLLGFNCLK</sequence>
<evidence type="ECO:0000313" key="2">
    <source>
        <dbReference type="Proteomes" id="UP000299102"/>
    </source>
</evidence>
<organism evidence="1 2">
    <name type="scientific">Eumeta variegata</name>
    <name type="common">Bagworm moth</name>
    <name type="synonym">Eumeta japonica</name>
    <dbReference type="NCBI Taxonomy" id="151549"/>
    <lineage>
        <taxon>Eukaryota</taxon>
        <taxon>Metazoa</taxon>
        <taxon>Ecdysozoa</taxon>
        <taxon>Arthropoda</taxon>
        <taxon>Hexapoda</taxon>
        <taxon>Insecta</taxon>
        <taxon>Pterygota</taxon>
        <taxon>Neoptera</taxon>
        <taxon>Endopterygota</taxon>
        <taxon>Lepidoptera</taxon>
        <taxon>Glossata</taxon>
        <taxon>Ditrysia</taxon>
        <taxon>Tineoidea</taxon>
        <taxon>Psychidae</taxon>
        <taxon>Oiketicinae</taxon>
        <taxon>Eumeta</taxon>
    </lineage>
</organism>
<dbReference type="AlphaFoldDB" id="A0A4C1TI15"/>
<comment type="caution">
    <text evidence="1">The sequence shown here is derived from an EMBL/GenBank/DDBJ whole genome shotgun (WGS) entry which is preliminary data.</text>
</comment>
<dbReference type="Proteomes" id="UP000299102">
    <property type="component" value="Unassembled WGS sequence"/>
</dbReference>
<accession>A0A4C1TI15</accession>
<evidence type="ECO:0000313" key="1">
    <source>
        <dbReference type="EMBL" id="GBP14132.1"/>
    </source>
</evidence>
<proteinExistence type="predicted"/>
<reference evidence="1 2" key="1">
    <citation type="journal article" date="2019" name="Commun. Biol.">
        <title>The bagworm genome reveals a unique fibroin gene that provides high tensile strength.</title>
        <authorList>
            <person name="Kono N."/>
            <person name="Nakamura H."/>
            <person name="Ohtoshi R."/>
            <person name="Tomita M."/>
            <person name="Numata K."/>
            <person name="Arakawa K."/>
        </authorList>
    </citation>
    <scope>NUCLEOTIDE SEQUENCE [LARGE SCALE GENOMIC DNA]</scope>
</reference>
<dbReference type="EMBL" id="BGZK01000061">
    <property type="protein sequence ID" value="GBP14132.1"/>
    <property type="molecule type" value="Genomic_DNA"/>
</dbReference>
<protein>
    <submittedName>
        <fullName evidence="1">Uncharacterized protein</fullName>
    </submittedName>
</protein>